<feature type="compositionally biased region" description="Low complexity" evidence="6">
    <location>
        <begin position="29"/>
        <end position="39"/>
    </location>
</feature>
<evidence type="ECO:0000256" key="3">
    <source>
        <dbReference type="ARBA" id="ARBA00022777"/>
    </source>
</evidence>
<feature type="compositionally biased region" description="Low complexity" evidence="6">
    <location>
        <begin position="396"/>
        <end position="406"/>
    </location>
</feature>
<feature type="compositionally biased region" description="Low complexity" evidence="6">
    <location>
        <begin position="1283"/>
        <end position="1295"/>
    </location>
</feature>
<dbReference type="SUPFAM" id="SSF56112">
    <property type="entry name" value="Protein kinase-like (PK-like)"/>
    <property type="match status" value="2"/>
</dbReference>
<dbReference type="PANTHER" id="PTHR45733:SF8">
    <property type="entry name" value="FORMIN-J"/>
    <property type="match status" value="1"/>
</dbReference>
<feature type="compositionally biased region" description="Gly residues" evidence="6">
    <location>
        <begin position="1217"/>
        <end position="1226"/>
    </location>
</feature>
<gene>
    <name evidence="8" type="ORF">Rsub_07443</name>
</gene>
<dbReference type="Gene3D" id="1.10.510.10">
    <property type="entry name" value="Transferase(Phosphotransferase) domain 1"/>
    <property type="match status" value="1"/>
</dbReference>
<dbReference type="PANTHER" id="PTHR45733">
    <property type="entry name" value="FORMIN-J"/>
    <property type="match status" value="1"/>
</dbReference>
<dbReference type="InterPro" id="IPR011009">
    <property type="entry name" value="Kinase-like_dom_sf"/>
</dbReference>
<dbReference type="EMBL" id="BDRX01000058">
    <property type="protein sequence ID" value="GBF94942.1"/>
    <property type="molecule type" value="Genomic_DNA"/>
</dbReference>
<feature type="region of interest" description="Disordered" evidence="6">
    <location>
        <begin position="19"/>
        <end position="39"/>
    </location>
</feature>
<dbReference type="InParanoid" id="A0A2V0P7P0"/>
<feature type="compositionally biased region" description="Low complexity" evidence="6">
    <location>
        <begin position="585"/>
        <end position="594"/>
    </location>
</feature>
<dbReference type="InterPro" id="IPR017441">
    <property type="entry name" value="Protein_kinase_ATP_BS"/>
</dbReference>
<evidence type="ECO:0000256" key="5">
    <source>
        <dbReference type="PROSITE-ProRule" id="PRU10141"/>
    </source>
</evidence>
<organism evidence="8 9">
    <name type="scientific">Raphidocelis subcapitata</name>
    <dbReference type="NCBI Taxonomy" id="307507"/>
    <lineage>
        <taxon>Eukaryota</taxon>
        <taxon>Viridiplantae</taxon>
        <taxon>Chlorophyta</taxon>
        <taxon>core chlorophytes</taxon>
        <taxon>Chlorophyceae</taxon>
        <taxon>CS clade</taxon>
        <taxon>Sphaeropleales</taxon>
        <taxon>Selenastraceae</taxon>
        <taxon>Raphidocelis</taxon>
    </lineage>
</organism>
<proteinExistence type="predicted"/>
<feature type="compositionally biased region" description="Basic residues" evidence="6">
    <location>
        <begin position="170"/>
        <end position="186"/>
    </location>
</feature>
<dbReference type="GO" id="GO:0005524">
    <property type="term" value="F:ATP binding"/>
    <property type="evidence" value="ECO:0007669"/>
    <property type="project" value="UniProtKB-UniRule"/>
</dbReference>
<keyword evidence="1" id="KW-0808">Transferase</keyword>
<keyword evidence="3" id="KW-0418">Kinase</keyword>
<dbReference type="PROSITE" id="PS50011">
    <property type="entry name" value="PROTEIN_KINASE_DOM"/>
    <property type="match status" value="1"/>
</dbReference>
<name>A0A2V0P7P0_9CHLO</name>
<evidence type="ECO:0000256" key="2">
    <source>
        <dbReference type="ARBA" id="ARBA00022741"/>
    </source>
</evidence>
<dbReference type="PROSITE" id="PS00107">
    <property type="entry name" value="PROTEIN_KINASE_ATP"/>
    <property type="match status" value="1"/>
</dbReference>
<feature type="compositionally biased region" description="Low complexity" evidence="6">
    <location>
        <begin position="217"/>
        <end position="234"/>
    </location>
</feature>
<feature type="region of interest" description="Disordered" evidence="6">
    <location>
        <begin position="509"/>
        <end position="528"/>
    </location>
</feature>
<protein>
    <recommendedName>
        <fullName evidence="7">Protein kinase domain-containing protein</fullName>
    </recommendedName>
</protein>
<feature type="compositionally biased region" description="Low complexity" evidence="6">
    <location>
        <begin position="291"/>
        <end position="303"/>
    </location>
</feature>
<dbReference type="InterPro" id="IPR000719">
    <property type="entry name" value="Prot_kinase_dom"/>
</dbReference>
<evidence type="ECO:0000259" key="7">
    <source>
        <dbReference type="PROSITE" id="PS50011"/>
    </source>
</evidence>
<feature type="compositionally biased region" description="Low complexity" evidence="6">
    <location>
        <begin position="333"/>
        <end position="356"/>
    </location>
</feature>
<keyword evidence="4 5" id="KW-0067">ATP-binding</keyword>
<dbReference type="STRING" id="307507.A0A2V0P7P0"/>
<feature type="compositionally biased region" description="Gly residues" evidence="6">
    <location>
        <begin position="1267"/>
        <end position="1282"/>
    </location>
</feature>
<feature type="compositionally biased region" description="Polar residues" evidence="6">
    <location>
        <begin position="439"/>
        <end position="449"/>
    </location>
</feature>
<keyword evidence="2 5" id="KW-0547">Nucleotide-binding</keyword>
<feature type="region of interest" description="Disordered" evidence="6">
    <location>
        <begin position="1169"/>
        <end position="1311"/>
    </location>
</feature>
<feature type="region of interest" description="Disordered" evidence="6">
    <location>
        <begin position="580"/>
        <end position="607"/>
    </location>
</feature>
<feature type="compositionally biased region" description="Low complexity" evidence="6">
    <location>
        <begin position="1177"/>
        <end position="1194"/>
    </location>
</feature>
<dbReference type="Proteomes" id="UP000247498">
    <property type="component" value="Unassembled WGS sequence"/>
</dbReference>
<evidence type="ECO:0000256" key="1">
    <source>
        <dbReference type="ARBA" id="ARBA00022679"/>
    </source>
</evidence>
<reference evidence="8 9" key="1">
    <citation type="journal article" date="2018" name="Sci. Rep.">
        <title>Raphidocelis subcapitata (=Pseudokirchneriella subcapitata) provides an insight into genome evolution and environmental adaptations in the Sphaeropleales.</title>
        <authorList>
            <person name="Suzuki S."/>
            <person name="Yamaguchi H."/>
            <person name="Nakajima N."/>
            <person name="Kawachi M."/>
        </authorList>
    </citation>
    <scope>NUCLEOTIDE SEQUENCE [LARGE SCALE GENOMIC DNA]</scope>
    <source>
        <strain evidence="8 9">NIES-35</strain>
    </source>
</reference>
<feature type="domain" description="Protein kinase" evidence="7">
    <location>
        <begin position="614"/>
        <end position="983"/>
    </location>
</feature>
<feature type="compositionally biased region" description="Low complexity" evidence="6">
    <location>
        <begin position="245"/>
        <end position="258"/>
    </location>
</feature>
<keyword evidence="9" id="KW-1185">Reference proteome</keyword>
<dbReference type="PROSITE" id="PS00108">
    <property type="entry name" value="PROTEIN_KINASE_ST"/>
    <property type="match status" value="1"/>
</dbReference>
<accession>A0A2V0P7P0</accession>
<evidence type="ECO:0000313" key="8">
    <source>
        <dbReference type="EMBL" id="GBF94942.1"/>
    </source>
</evidence>
<comment type="caution">
    <text evidence="8">The sequence shown here is derived from an EMBL/GenBank/DDBJ whole genome shotgun (WGS) entry which is preliminary data.</text>
</comment>
<feature type="compositionally biased region" description="Basic and acidic residues" evidence="6">
    <location>
        <begin position="473"/>
        <end position="493"/>
    </location>
</feature>
<dbReference type="InterPro" id="IPR051144">
    <property type="entry name" value="Formin_homology_domain"/>
</dbReference>
<feature type="compositionally biased region" description="Pro residues" evidence="6">
    <location>
        <begin position="1195"/>
        <end position="1213"/>
    </location>
</feature>
<sequence length="1387" mass="139473">MVGFCACLRPRVADDGAAAGVEHGRDPAPADGVAAAAAQVPRRRRKTGDLFRFLRFGDSGVTASQHPPQPLEAAAGVVVLTAGDDGLESGFPYIWTDPLAAADGPDAVAAAAGAGSPVAAAVGARPLEVEPDASRTAEEPSQGSPAPPPLPAMAAAPPAEVHPPPVAPPPRRRRRLGQAVRRRRLPPRPPVLPRRRGGSRRAAALTGGVQPAGDGIAAASPCPAPADAAEVAAVQGREDQQTTPEADGALLASAAAAEGGDERAPVVSVEEQISGDSGAAEDEPRRGGSGADISAAVAAAELEPPAPTADEDGPAAVEAGALQGPGGEEEVAQEGGQQEQQQEEGQQQQQQQQQQEGQKEQQQEEGQQEQQQHEEGQQEQAQQEQEELEQEPPEPAGGLLQSAAAAGERRDDGVPLRAAVEEEDGGTSEQGGDAAPQEIEQQQADNNSAAELATLRAHLAAVTDRLAAAEAHAVSEDERRRRAAAEADAAQRRLAEERRVCEELRQRLQLAESQPPSPQPPQPVFADPAGADALQQQLAGQARQLYAAEAALADARDAARRGEPLRVRWGAAGLEAALRRGRQPDGAAADAAAEGPGGAGADGDVLPRLPTLRGAPIAKLGEGGYGRVFLVEGEDGDEDAAPVVVKTVCTIDGALPETALAAFAAAATDGAATLRRQRPALAYLPATDSDAEAWAAARAGESACLVALEAAAALAAREPGAAPAALAAVANAALAAAGGADAHLMGGGGGAGGNGLSLAELARAAQRLGCAALDVECRFERWAVLASEPAFGSADDLLSSGVHAGAGGLCVGGAGAALLLGLLADAAAVVASLHEAEVMHQDIKPGNLLLVARGGALTLVAGDFGSALAPRLSAALGGACCQPCGATTPGWSTRVASDAAGARAEDVTALAAFALSALTGARSPFGADRPTPHDGLSLLEHCCGMDEDDREFLLGRGFERLLASSLDAQPAARPAAAAWRDALAAAAGRARAALAPAEAAALGALRESVAAAAEALVRADEQRAALAAVREEARAAGAAGARPSLALLLRALVLGSGCERRAVRRGRARAALRLVASEDAGAAAGLARWHGLEPPAGASGRRRRHVSRHCWGGGAEGPSGADGAPWGSWEEGARALAEWRELAEGAEHRAGAHRAHDLLGLARPGCGGGVTPPLPSQPAAAAPAPPAVVAGAHAPLPPPPRSPPPPPPPPLPPHEFYGGGGGGGGEQQQQWQQPAFVAGGPHSPEQQLGPQGGGPVPQLPADPFGCDGAGFGGERGGDGGTGWQQWQPAPQPAMAAGGGYGWQPAPPPPPQWQFGGGFVGPAVGVPGGGAQLPPDLYAQQWGGCAGSQLAEPWGFVGYGGGDAAALIAVAPRQPQLLQGGFGFAPLR</sequence>
<evidence type="ECO:0000313" key="9">
    <source>
        <dbReference type="Proteomes" id="UP000247498"/>
    </source>
</evidence>
<dbReference type="InterPro" id="IPR008271">
    <property type="entry name" value="Ser/Thr_kinase_AS"/>
</dbReference>
<feature type="region of interest" description="Disordered" evidence="6">
    <location>
        <begin position="129"/>
        <end position="451"/>
    </location>
</feature>
<feature type="region of interest" description="Disordered" evidence="6">
    <location>
        <begin position="471"/>
        <end position="493"/>
    </location>
</feature>
<feature type="compositionally biased region" description="Pro residues" evidence="6">
    <location>
        <begin position="160"/>
        <end position="169"/>
    </location>
</feature>
<feature type="binding site" evidence="5">
    <location>
        <position position="646"/>
    </location>
    <ligand>
        <name>ATP</name>
        <dbReference type="ChEBI" id="CHEBI:30616"/>
    </ligand>
</feature>
<evidence type="ECO:0000256" key="6">
    <source>
        <dbReference type="SAM" id="MobiDB-lite"/>
    </source>
</evidence>
<dbReference type="GO" id="GO:0004672">
    <property type="term" value="F:protein kinase activity"/>
    <property type="evidence" value="ECO:0007669"/>
    <property type="project" value="InterPro"/>
</dbReference>
<feature type="region of interest" description="Disordered" evidence="6">
    <location>
        <begin position="1093"/>
        <end position="1128"/>
    </location>
</feature>
<evidence type="ECO:0000256" key="4">
    <source>
        <dbReference type="ARBA" id="ARBA00022840"/>
    </source>
</evidence>